<dbReference type="Gene3D" id="1.20.1280.50">
    <property type="match status" value="1"/>
</dbReference>
<dbReference type="InterPro" id="IPR036047">
    <property type="entry name" value="F-box-like_dom_sf"/>
</dbReference>
<dbReference type="AlphaFoldDB" id="A0A177C0L0"/>
<dbReference type="SUPFAM" id="SSF81383">
    <property type="entry name" value="F-box domain"/>
    <property type="match status" value="1"/>
</dbReference>
<proteinExistence type="predicted"/>
<dbReference type="STRING" id="1460663.A0A177C0L0"/>
<sequence length="543" mass="62847">MDQHTLLDIFHPFLGPPRITHLSAYALPMNAFFSSDNLGLDLLPAEVLHRVASFLPFSSILALCFVNRRLYTVCYDRVVFKHSAIHALHEDRYTSLVELQKCDCQGCVWRQIEALDQESLCSRTTTEVGSEDEWYPEPEEELEQEDEWDFDDWGPDIIQLRARPSQEWLKSWPRSDVFNHLSASDSSRIACAVERAQQCFNVSLTHQSRDLSQHWTRGRWIEWLPHLIALGHSSSLELKPWTLQRLLFAPDTSWGDGDQAKKNPCSSEYIAAGFCMLTSMLMWVETKHSISDDSTREQENIGEQFCLPEPNDYYVWDQMEWLLEEAWEIRDFDLDDRYSVVLRLMFQIWFYHRSHHTPFPSVHLLPFAAVVGSPIPFRTPDNFLTRHCIPRAQLDAYLSGEWLGWCSSFGGPDFPKIQPRLQGIHFVISESHPPYAADIVALISSSSGKDRWGSFILEGTVSIDGEVWFRQRYAESLRGDIYSRPAAIWRYRGVITPFGIAGPHEQDNSHRFASGRSARSRDGFFWLWKKDWTHDWPSAVPKG</sequence>
<dbReference type="PROSITE" id="PS50181">
    <property type="entry name" value="FBOX"/>
    <property type="match status" value="1"/>
</dbReference>
<organism evidence="2 3">
    <name type="scientific">Paraphaeosphaeria sporulosa</name>
    <dbReference type="NCBI Taxonomy" id="1460663"/>
    <lineage>
        <taxon>Eukaryota</taxon>
        <taxon>Fungi</taxon>
        <taxon>Dikarya</taxon>
        <taxon>Ascomycota</taxon>
        <taxon>Pezizomycotina</taxon>
        <taxon>Dothideomycetes</taxon>
        <taxon>Pleosporomycetidae</taxon>
        <taxon>Pleosporales</taxon>
        <taxon>Massarineae</taxon>
        <taxon>Didymosphaeriaceae</taxon>
        <taxon>Paraphaeosphaeria</taxon>
    </lineage>
</organism>
<evidence type="ECO:0000313" key="3">
    <source>
        <dbReference type="Proteomes" id="UP000077069"/>
    </source>
</evidence>
<accession>A0A177C0L0</accession>
<dbReference type="OrthoDB" id="3758141at2759"/>
<dbReference type="Proteomes" id="UP000077069">
    <property type="component" value="Unassembled WGS sequence"/>
</dbReference>
<dbReference type="InterPro" id="IPR001810">
    <property type="entry name" value="F-box_dom"/>
</dbReference>
<protein>
    <recommendedName>
        <fullName evidence="1">F-box domain-containing protein</fullName>
    </recommendedName>
</protein>
<dbReference type="InParanoid" id="A0A177C0L0"/>
<dbReference type="CDD" id="cd09917">
    <property type="entry name" value="F-box_SF"/>
    <property type="match status" value="1"/>
</dbReference>
<feature type="domain" description="F-box" evidence="1">
    <location>
        <begin position="37"/>
        <end position="83"/>
    </location>
</feature>
<evidence type="ECO:0000313" key="2">
    <source>
        <dbReference type="EMBL" id="OAG00150.1"/>
    </source>
</evidence>
<dbReference type="SMART" id="SM00256">
    <property type="entry name" value="FBOX"/>
    <property type="match status" value="1"/>
</dbReference>
<dbReference type="EMBL" id="KV441560">
    <property type="protein sequence ID" value="OAG00150.1"/>
    <property type="molecule type" value="Genomic_DNA"/>
</dbReference>
<evidence type="ECO:0000259" key="1">
    <source>
        <dbReference type="PROSITE" id="PS50181"/>
    </source>
</evidence>
<gene>
    <name evidence="2" type="ORF">CC84DRAFT_360742</name>
</gene>
<keyword evidence="3" id="KW-1185">Reference proteome</keyword>
<dbReference type="Pfam" id="PF12937">
    <property type="entry name" value="F-box-like"/>
    <property type="match status" value="1"/>
</dbReference>
<name>A0A177C0L0_9PLEO</name>
<dbReference type="GeneID" id="28769392"/>
<dbReference type="RefSeq" id="XP_018030515.1">
    <property type="nucleotide sequence ID" value="XM_018185906.1"/>
</dbReference>
<reference evidence="2 3" key="1">
    <citation type="submission" date="2016-05" db="EMBL/GenBank/DDBJ databases">
        <title>Comparative analysis of secretome profiles of manganese(II)-oxidizing ascomycete fungi.</title>
        <authorList>
            <consortium name="DOE Joint Genome Institute"/>
            <person name="Zeiner C.A."/>
            <person name="Purvine S.O."/>
            <person name="Zink E.M."/>
            <person name="Wu S."/>
            <person name="Pasa-Tolic L."/>
            <person name="Chaput D.L."/>
            <person name="Haridas S."/>
            <person name="Grigoriev I.V."/>
            <person name="Santelli C.M."/>
            <person name="Hansel C.M."/>
        </authorList>
    </citation>
    <scope>NUCLEOTIDE SEQUENCE [LARGE SCALE GENOMIC DNA]</scope>
    <source>
        <strain evidence="2 3">AP3s5-JAC2a</strain>
    </source>
</reference>